<dbReference type="GO" id="GO:0006368">
    <property type="term" value="P:transcription elongation by RNA polymerase II"/>
    <property type="evidence" value="ECO:0007669"/>
    <property type="project" value="InterPro"/>
</dbReference>
<evidence type="ECO:0000313" key="3">
    <source>
        <dbReference type="Proteomes" id="UP000009328"/>
    </source>
</evidence>
<dbReference type="InParanoid" id="K0KZT0"/>
<feature type="region of interest" description="Disordered" evidence="1">
    <location>
        <begin position="309"/>
        <end position="420"/>
    </location>
</feature>
<accession>K0KZT0</accession>
<dbReference type="HOGENOM" id="CLU_052846_0_0_1"/>
<keyword evidence="3" id="KW-1185">Reference proteome</keyword>
<feature type="compositionally biased region" description="Acidic residues" evidence="1">
    <location>
        <begin position="49"/>
        <end position="71"/>
    </location>
</feature>
<dbReference type="eggNOG" id="KOG2428">
    <property type="taxonomic scope" value="Eukaryota"/>
</dbReference>
<name>K0KZT0_WICCF</name>
<organism evidence="2 3">
    <name type="scientific">Wickerhamomyces ciferrii (strain ATCC 14091 / BCRC 22168 / CBS 111 / JCM 3599 / NBRC 0793 / NRRL Y-1031 F-60-10)</name>
    <name type="common">Yeast</name>
    <name type="synonym">Pichia ciferrii</name>
    <dbReference type="NCBI Taxonomy" id="1206466"/>
    <lineage>
        <taxon>Eukaryota</taxon>
        <taxon>Fungi</taxon>
        <taxon>Dikarya</taxon>
        <taxon>Ascomycota</taxon>
        <taxon>Saccharomycotina</taxon>
        <taxon>Saccharomycetes</taxon>
        <taxon>Phaffomycetales</taxon>
        <taxon>Wickerhamomycetaceae</taxon>
        <taxon>Wickerhamomyces</taxon>
    </lineage>
</organism>
<dbReference type="GO" id="GO:0016593">
    <property type="term" value="C:Cdc73/Paf1 complex"/>
    <property type="evidence" value="ECO:0007669"/>
    <property type="project" value="InterPro"/>
</dbReference>
<dbReference type="FunCoup" id="K0KZT0">
    <property type="interactions" value="159"/>
</dbReference>
<feature type="compositionally biased region" description="Acidic residues" evidence="1">
    <location>
        <begin position="389"/>
        <end position="403"/>
    </location>
</feature>
<reference evidence="2 3" key="1">
    <citation type="journal article" date="2012" name="Eukaryot. Cell">
        <title>Draft genome sequence of Wickerhamomyces ciferrii NRRL Y-1031 F-60-10.</title>
        <authorList>
            <person name="Schneider J."/>
            <person name="Andrea H."/>
            <person name="Blom J."/>
            <person name="Jaenicke S."/>
            <person name="Ruckert C."/>
            <person name="Schorsch C."/>
            <person name="Szczepanowski R."/>
            <person name="Farwick M."/>
            <person name="Goesmann A."/>
            <person name="Puhler A."/>
            <person name="Schaffer S."/>
            <person name="Tauch A."/>
            <person name="Kohler T."/>
            <person name="Brinkrolf K."/>
        </authorList>
    </citation>
    <scope>NUCLEOTIDE SEQUENCE [LARGE SCALE GENOMIC DNA]</scope>
    <source>
        <strain evidence="3">ATCC 14091 / BCRC 22168 / CBS 111 / JCM 3599 / NBRC 0793 / NRRL Y-1031 F-60-10</strain>
    </source>
</reference>
<dbReference type="Proteomes" id="UP000009328">
    <property type="component" value="Unassembled WGS sequence"/>
</dbReference>
<feature type="compositionally biased region" description="Basic and acidic residues" evidence="1">
    <location>
        <begin position="309"/>
        <end position="324"/>
    </location>
</feature>
<feature type="compositionally biased region" description="Basic and acidic residues" evidence="1">
    <location>
        <begin position="372"/>
        <end position="383"/>
    </location>
</feature>
<dbReference type="InterPro" id="IPR007149">
    <property type="entry name" value="Leo1"/>
</dbReference>
<dbReference type="PANTHER" id="PTHR23146">
    <property type="entry name" value="LEO1 PROTEIN"/>
    <property type="match status" value="1"/>
</dbReference>
<feature type="compositionally biased region" description="Acidic residues" evidence="1">
    <location>
        <begin position="345"/>
        <end position="371"/>
    </location>
</feature>
<comment type="caution">
    <text evidence="2">The sequence shown here is derived from an EMBL/GenBank/DDBJ whole genome shotgun (WGS) entry which is preliminary data.</text>
</comment>
<dbReference type="STRING" id="1206466.K0KZT0"/>
<feature type="compositionally biased region" description="Low complexity" evidence="1">
    <location>
        <begin position="27"/>
        <end position="37"/>
    </location>
</feature>
<sequence length="420" mass="48963">MSEEESRRAKRIVVSDDEEEDAPVQTENNSEENPQQDNQDEQVIKQDEENQEAEGMDDLFGDDDDEQDQEDNNNTRVENDDQENNSDNDDVQRYSDQEGLEFAVEQEKPTKEPTVIGLDVVRHPPGFQHEDEKLYYTKIPNFLQVDPTRFDGKAYLEELVENSESLSKDDIELNRLKAENTIRWRYAKDSNGELIHESNAQVIEWSDGSLSLKLGDEYFDIYKTPLTDTFLTTFNEESGLLGTDGVFTDSLKLVPTSTNSKIHKKLTNAVQATQFKPSAQSVFIDKDPDQEARRLEKQQEQLIRERRRKELKEQKEKEKYDTDLPRASSRVTRESYYAQPKTKDEYEEDDFMVEDDEDLDEDDDDEEDDLAAAERLRRVKNEGAAKYQDEDEDDQEVEEDDEDSKSRKKRRVIEDSDDDE</sequence>
<feature type="compositionally biased region" description="Acidic residues" evidence="1">
    <location>
        <begin position="80"/>
        <end position="89"/>
    </location>
</feature>
<evidence type="ECO:0000313" key="2">
    <source>
        <dbReference type="EMBL" id="CCH46844.1"/>
    </source>
</evidence>
<proteinExistence type="predicted"/>
<dbReference type="GO" id="GO:1990269">
    <property type="term" value="F:RNA polymerase II C-terminal domain phosphoserine binding"/>
    <property type="evidence" value="ECO:0007669"/>
    <property type="project" value="TreeGrafter"/>
</dbReference>
<dbReference type="Pfam" id="PF04004">
    <property type="entry name" value="Leo1"/>
    <property type="match status" value="1"/>
</dbReference>
<feature type="region of interest" description="Disordered" evidence="1">
    <location>
        <begin position="1"/>
        <end position="92"/>
    </location>
</feature>
<protein>
    <submittedName>
        <fullName evidence="2">Midasin</fullName>
    </submittedName>
</protein>
<dbReference type="EMBL" id="CAIF01000276">
    <property type="protein sequence ID" value="CCH46844.1"/>
    <property type="molecule type" value="Genomic_DNA"/>
</dbReference>
<evidence type="ECO:0000256" key="1">
    <source>
        <dbReference type="SAM" id="MobiDB-lite"/>
    </source>
</evidence>
<dbReference type="PANTHER" id="PTHR23146:SF0">
    <property type="entry name" value="RNA POLYMERASE-ASSOCIATED PROTEIN LEO1"/>
    <property type="match status" value="1"/>
</dbReference>
<dbReference type="GO" id="GO:0032968">
    <property type="term" value="P:positive regulation of transcription elongation by RNA polymerase II"/>
    <property type="evidence" value="ECO:0007669"/>
    <property type="project" value="TreeGrafter"/>
</dbReference>
<dbReference type="AlphaFoldDB" id="K0KZT0"/>
<gene>
    <name evidence="2" type="primary">MDN18</name>
    <name evidence="2" type="ORF">BN7_6445</name>
</gene>